<dbReference type="AlphaFoldDB" id="A0A518GP67"/>
<sequence>MNASKFLLASRGANAFIPPVLVVRLFQFNGVIAMRILVASLGMLLSLASPAIAQPPSEGIRGNVVIQDPTGDNAEKMTPPIATSGTFEVDKVELHRRLATDALKTVDLNSLTLSIWFAQRDVELPEHVLVHLHDLAVIEDDRGKRLLSDEQLK</sequence>
<protein>
    <submittedName>
        <fullName evidence="1">Uncharacterized protein</fullName>
    </submittedName>
</protein>
<dbReference type="EMBL" id="CP036299">
    <property type="protein sequence ID" value="QDV30422.1"/>
    <property type="molecule type" value="Genomic_DNA"/>
</dbReference>
<reference evidence="1 2" key="1">
    <citation type="submission" date="2019-02" db="EMBL/GenBank/DDBJ databases">
        <title>Deep-cultivation of Planctomycetes and their phenomic and genomic characterization uncovers novel biology.</title>
        <authorList>
            <person name="Wiegand S."/>
            <person name="Jogler M."/>
            <person name="Boedeker C."/>
            <person name="Pinto D."/>
            <person name="Vollmers J."/>
            <person name="Rivas-Marin E."/>
            <person name="Kohn T."/>
            <person name="Peeters S.H."/>
            <person name="Heuer A."/>
            <person name="Rast P."/>
            <person name="Oberbeckmann S."/>
            <person name="Bunk B."/>
            <person name="Jeske O."/>
            <person name="Meyerdierks A."/>
            <person name="Storesund J.E."/>
            <person name="Kallscheuer N."/>
            <person name="Luecker S."/>
            <person name="Lage O.M."/>
            <person name="Pohl T."/>
            <person name="Merkel B.J."/>
            <person name="Hornburger P."/>
            <person name="Mueller R.-W."/>
            <person name="Bruemmer F."/>
            <person name="Labrenz M."/>
            <person name="Spormann A.M."/>
            <person name="Op den Camp H."/>
            <person name="Overmann J."/>
            <person name="Amann R."/>
            <person name="Jetten M.S.M."/>
            <person name="Mascher T."/>
            <person name="Medema M.H."/>
            <person name="Devos D.P."/>
            <person name="Kaster A.-K."/>
            <person name="Ovreas L."/>
            <person name="Rohde M."/>
            <person name="Galperin M.Y."/>
            <person name="Jogler C."/>
        </authorList>
    </citation>
    <scope>NUCLEOTIDE SEQUENCE [LARGE SCALE GENOMIC DNA]</scope>
    <source>
        <strain evidence="1 2">Spb1</strain>
    </source>
</reference>
<evidence type="ECO:0000313" key="2">
    <source>
        <dbReference type="Proteomes" id="UP000315349"/>
    </source>
</evidence>
<dbReference type="KEGG" id="peh:Spb1_23550"/>
<accession>A0A518GP67</accession>
<organism evidence="1 2">
    <name type="scientific">Planctopirus ephydatiae</name>
    <dbReference type="NCBI Taxonomy" id="2528019"/>
    <lineage>
        <taxon>Bacteria</taxon>
        <taxon>Pseudomonadati</taxon>
        <taxon>Planctomycetota</taxon>
        <taxon>Planctomycetia</taxon>
        <taxon>Planctomycetales</taxon>
        <taxon>Planctomycetaceae</taxon>
        <taxon>Planctopirus</taxon>
    </lineage>
</organism>
<keyword evidence="2" id="KW-1185">Reference proteome</keyword>
<dbReference type="Proteomes" id="UP000315349">
    <property type="component" value="Chromosome"/>
</dbReference>
<evidence type="ECO:0000313" key="1">
    <source>
        <dbReference type="EMBL" id="QDV30422.1"/>
    </source>
</evidence>
<name>A0A518GP67_9PLAN</name>
<proteinExistence type="predicted"/>
<gene>
    <name evidence="1" type="ORF">Spb1_23550</name>
</gene>